<evidence type="ECO:0000313" key="3">
    <source>
        <dbReference type="EMBL" id="CAK5264413.1"/>
    </source>
</evidence>
<accession>A0AAD2Q139</accession>
<evidence type="ECO:0000313" key="4">
    <source>
        <dbReference type="Proteomes" id="UP001295794"/>
    </source>
</evidence>
<protein>
    <submittedName>
        <fullName evidence="3">Uncharacterized protein</fullName>
    </submittedName>
</protein>
<sequence length="675" mass="75436">MSVPPRSQEELVNALVLAKAELAAANEAREQARKEWMPESGIKRRAPRMIEKQRKLHKAFLDSEKHVEDVKAKLKQTKDALELVDVTSHGSKTIEGGMTGEGEAMNIDKTESDKTDLPELDEKMAVKEKAQEVENGKKSPVEEKPGDDMALHDGGKGLDDGGKALDVRAVFDGIMMVENDGGEVKDGEEGSAALDDGKVLEDSEKALDDRAVFDEKMVEEKEMKDPEEQPVQKIPGDEKALDDGAKGLDSEKEIGDKAPDQPQELGDEKKMLEDGDKAEHRMPKSLRSSDSVADNSASKKRKASRKAVAVDAESEPGIEQGLLEINQEVFSDDNTPKKRTKNTATVPQKPEDKPEPKMPKNVDENYRLAKTEEGKDLKYGPEKKSADDFVDALEEQATSELLSFEQQKFSATPFSLHPDVRRLMREFRTGFLPGLVPRSEECVREILTSTDGKAKTDKQNPEQQPTYKEGRMQCPSHWAARSNGDIYNGSDTTKHKLMGIPAPPDKERNCKETGICNCGCDPRRAVEEYMWMKQWEIEEDKRFDHGEAGERLVDVEPEDAVHEKLGAEVLGPRMREFVSQMMHRWTRLDPNEFFAVDGERYDSLEYNLRLHLSVMHKTALHVNDLLLEAQNNKRVVINEFDTNFLDEFARFTSDNGLGSVANGESAGEGEGMVVG</sequence>
<reference evidence="3" key="1">
    <citation type="submission" date="2023-11" db="EMBL/GenBank/DDBJ databases">
        <authorList>
            <person name="De Vega J J."/>
            <person name="De Vega J J."/>
        </authorList>
    </citation>
    <scope>NUCLEOTIDE SEQUENCE</scope>
</reference>
<feature type="region of interest" description="Disordered" evidence="2">
    <location>
        <begin position="91"/>
        <end position="162"/>
    </location>
</feature>
<feature type="compositionally biased region" description="Basic and acidic residues" evidence="2">
    <location>
        <begin position="235"/>
        <end position="259"/>
    </location>
</feature>
<feature type="region of interest" description="Disordered" evidence="2">
    <location>
        <begin position="448"/>
        <end position="471"/>
    </location>
</feature>
<name>A0AAD2Q139_9AGAR</name>
<organism evidence="3 4">
    <name type="scientific">Mycena citricolor</name>
    <dbReference type="NCBI Taxonomy" id="2018698"/>
    <lineage>
        <taxon>Eukaryota</taxon>
        <taxon>Fungi</taxon>
        <taxon>Dikarya</taxon>
        <taxon>Basidiomycota</taxon>
        <taxon>Agaricomycotina</taxon>
        <taxon>Agaricomycetes</taxon>
        <taxon>Agaricomycetidae</taxon>
        <taxon>Agaricales</taxon>
        <taxon>Marasmiineae</taxon>
        <taxon>Mycenaceae</taxon>
        <taxon>Mycena</taxon>
    </lineage>
</organism>
<gene>
    <name evidence="3" type="ORF">MYCIT1_LOCUS4559</name>
</gene>
<dbReference type="EMBL" id="CAVNYO010000055">
    <property type="protein sequence ID" value="CAK5264413.1"/>
    <property type="molecule type" value="Genomic_DNA"/>
</dbReference>
<feature type="compositionally biased region" description="Polar residues" evidence="2">
    <location>
        <begin position="286"/>
        <end position="295"/>
    </location>
</feature>
<feature type="region of interest" description="Disordered" evidence="2">
    <location>
        <begin position="180"/>
        <end position="382"/>
    </location>
</feature>
<feature type="compositionally biased region" description="Basic and acidic residues" evidence="2">
    <location>
        <begin position="266"/>
        <end position="282"/>
    </location>
</feature>
<feature type="compositionally biased region" description="Basic and acidic residues" evidence="2">
    <location>
        <begin position="349"/>
        <end position="382"/>
    </location>
</feature>
<feature type="compositionally biased region" description="Basic and acidic residues" evidence="2">
    <location>
        <begin position="106"/>
        <end position="162"/>
    </location>
</feature>
<evidence type="ECO:0000256" key="2">
    <source>
        <dbReference type="SAM" id="MobiDB-lite"/>
    </source>
</evidence>
<evidence type="ECO:0000256" key="1">
    <source>
        <dbReference type="SAM" id="Coils"/>
    </source>
</evidence>
<comment type="caution">
    <text evidence="3">The sequence shown here is derived from an EMBL/GenBank/DDBJ whole genome shotgun (WGS) entry which is preliminary data.</text>
</comment>
<dbReference type="AlphaFoldDB" id="A0AAD2Q139"/>
<proteinExistence type="predicted"/>
<keyword evidence="1" id="KW-0175">Coiled coil</keyword>
<dbReference type="Proteomes" id="UP001295794">
    <property type="component" value="Unassembled WGS sequence"/>
</dbReference>
<feature type="compositionally biased region" description="Basic and acidic residues" evidence="2">
    <location>
        <begin position="195"/>
        <end position="227"/>
    </location>
</feature>
<keyword evidence="4" id="KW-1185">Reference proteome</keyword>
<feature type="coiled-coil region" evidence="1">
    <location>
        <begin position="8"/>
        <end position="35"/>
    </location>
</feature>